<comment type="caution">
    <text evidence="2">The sequence shown here is derived from an EMBL/GenBank/DDBJ whole genome shotgun (WGS) entry which is preliminary data.</text>
</comment>
<evidence type="ECO:0000313" key="4">
    <source>
        <dbReference type="Proteomes" id="UP000219914"/>
    </source>
</evidence>
<dbReference type="PANTHER" id="PTHR43781">
    <property type="entry name" value="SACCHAROPINE DEHYDROGENASE"/>
    <property type="match status" value="1"/>
</dbReference>
<evidence type="ECO:0000313" key="3">
    <source>
        <dbReference type="EMBL" id="PDT25156.1"/>
    </source>
</evidence>
<evidence type="ECO:0000259" key="1">
    <source>
        <dbReference type="Pfam" id="PF03435"/>
    </source>
</evidence>
<dbReference type="RefSeq" id="WP_097533034.1">
    <property type="nucleotide sequence ID" value="NZ_JAVLSF010000002.1"/>
</dbReference>
<dbReference type="Proteomes" id="UP001268610">
    <property type="component" value="Unassembled WGS sequence"/>
</dbReference>
<dbReference type="PANTHER" id="PTHR43781:SF1">
    <property type="entry name" value="SACCHAROPINE DEHYDROGENASE"/>
    <property type="match status" value="1"/>
</dbReference>
<dbReference type="EMBL" id="NWSY01000002">
    <property type="protein sequence ID" value="PDT25156.1"/>
    <property type="molecule type" value="Genomic_DNA"/>
</dbReference>
<dbReference type="Pfam" id="PF03435">
    <property type="entry name" value="Sacchrp_dh_NADP"/>
    <property type="match status" value="1"/>
</dbReference>
<evidence type="ECO:0000313" key="5">
    <source>
        <dbReference type="Proteomes" id="UP001268610"/>
    </source>
</evidence>
<dbReference type="AlphaFoldDB" id="A0A2A6KJU0"/>
<evidence type="ECO:0000313" key="2">
    <source>
        <dbReference type="EMBL" id="MDR9771900.1"/>
    </source>
</evidence>
<reference evidence="3 4" key="1">
    <citation type="submission" date="2017-09" db="EMBL/GenBank/DDBJ databases">
        <title>Comparative genomics of rhizobia isolated from Phaseolus vulgaris in China.</title>
        <authorList>
            <person name="Tong W."/>
        </authorList>
    </citation>
    <scope>NUCLEOTIDE SEQUENCE [LARGE SCALE GENOMIC DNA]</scope>
    <source>
        <strain evidence="3 4">FH14</strain>
    </source>
</reference>
<reference evidence="2" key="2">
    <citation type="submission" date="2023-04" db="EMBL/GenBank/DDBJ databases">
        <title>Genomic characterization of faba bean (Vicia faba) microsymbionts in Mexican soils.</title>
        <authorList>
            <person name="Rivera Orduna F.N."/>
            <person name="Guevara-Luna J."/>
            <person name="Yan J."/>
            <person name="Arroyo-Herrera I."/>
            <person name="Li Y."/>
            <person name="Vasquez-Murrieta M.S."/>
            <person name="Wang E.T."/>
        </authorList>
    </citation>
    <scope>NUCLEOTIDE SEQUENCE</scope>
    <source>
        <strain evidence="2">CH26</strain>
    </source>
</reference>
<dbReference type="EMBL" id="JAVLSF010000002">
    <property type="protein sequence ID" value="MDR9771900.1"/>
    <property type="molecule type" value="Genomic_DNA"/>
</dbReference>
<keyword evidence="4" id="KW-1185">Reference proteome</keyword>
<dbReference type="SUPFAM" id="SSF51735">
    <property type="entry name" value="NAD(P)-binding Rossmann-fold domains"/>
    <property type="match status" value="1"/>
</dbReference>
<gene>
    <name evidence="3" type="ORF">CO674_03850</name>
    <name evidence="2" type="ORF">RJJ65_04365</name>
</gene>
<protein>
    <submittedName>
        <fullName evidence="2 3">Saccharopine dehydrogenase</fullName>
    </submittedName>
</protein>
<dbReference type="InterPro" id="IPR005097">
    <property type="entry name" value="Sacchrp_dh_NADP-bd"/>
</dbReference>
<accession>A0A2A6KJU0</accession>
<dbReference type="InterPro" id="IPR036291">
    <property type="entry name" value="NAD(P)-bd_dom_sf"/>
</dbReference>
<name>A0A2A6KJU0_9HYPH</name>
<dbReference type="Proteomes" id="UP000219914">
    <property type="component" value="Unassembled WGS sequence"/>
</dbReference>
<proteinExistence type="predicted"/>
<feature type="domain" description="Saccharopine dehydrogenase NADP binding" evidence="1">
    <location>
        <begin position="20"/>
        <end position="141"/>
    </location>
</feature>
<sequence>MERAVTTQQADIIRTSPHAVAVLGANGHTGRFVVAELLRRGLKPIAIGRSAERLAEAGFAERGVECREAATEDDAALDRALTGAAAVINCAGPFMDTADAVVRAALRAGIHYLDVTAEQPSVQATFDRHEAAARNAGVAVIPAMGFYGGLADLLVAALMDEWQHADTVEIRIALDSWLPTKGTRVTGEKNTAKRLAVSGGQLGPVQQPPAEKISVLPAPFGQQTFVELPFSEVPLIARHVRTKELHTFLSTIALRDVRDPSTPPPQAIDETGRSAQRFAVEVIVTQGELRRRSLAQGQDIYAVTAPIICEAVQRILSGEIRDTGAKPPAAIFHAASFLGALGPNLSVETSETSDLQKVSPLMA</sequence>
<dbReference type="Gene3D" id="3.40.50.720">
    <property type="entry name" value="NAD(P)-binding Rossmann-like Domain"/>
    <property type="match status" value="1"/>
</dbReference>
<organism evidence="2 5">
    <name type="scientific">Rhizobium hidalgonense</name>
    <dbReference type="NCBI Taxonomy" id="1538159"/>
    <lineage>
        <taxon>Bacteria</taxon>
        <taxon>Pseudomonadati</taxon>
        <taxon>Pseudomonadota</taxon>
        <taxon>Alphaproteobacteria</taxon>
        <taxon>Hyphomicrobiales</taxon>
        <taxon>Rhizobiaceae</taxon>
        <taxon>Rhizobium/Agrobacterium group</taxon>
        <taxon>Rhizobium</taxon>
    </lineage>
</organism>